<reference evidence="1 2" key="1">
    <citation type="journal article" date="2021" name="Elife">
        <title>Chloroplast acquisition without the gene transfer in kleptoplastic sea slugs, Plakobranchus ocellatus.</title>
        <authorList>
            <person name="Maeda T."/>
            <person name="Takahashi S."/>
            <person name="Yoshida T."/>
            <person name="Shimamura S."/>
            <person name="Takaki Y."/>
            <person name="Nagai Y."/>
            <person name="Toyoda A."/>
            <person name="Suzuki Y."/>
            <person name="Arimoto A."/>
            <person name="Ishii H."/>
            <person name="Satoh N."/>
            <person name="Nishiyama T."/>
            <person name="Hasebe M."/>
            <person name="Maruyama T."/>
            <person name="Minagawa J."/>
            <person name="Obokata J."/>
            <person name="Shigenobu S."/>
        </authorList>
    </citation>
    <scope>NUCLEOTIDE SEQUENCE [LARGE SCALE GENOMIC DNA]</scope>
</reference>
<accession>A0AAV3YNY9</accession>
<dbReference type="AlphaFoldDB" id="A0AAV3YNY9"/>
<keyword evidence="2" id="KW-1185">Reference proteome</keyword>
<evidence type="ECO:0000313" key="2">
    <source>
        <dbReference type="Proteomes" id="UP000735302"/>
    </source>
</evidence>
<comment type="caution">
    <text evidence="1">The sequence shown here is derived from an EMBL/GenBank/DDBJ whole genome shotgun (WGS) entry which is preliminary data.</text>
</comment>
<gene>
    <name evidence="1" type="ORF">PoB_001056300</name>
</gene>
<evidence type="ECO:0000313" key="1">
    <source>
        <dbReference type="EMBL" id="GFN84057.1"/>
    </source>
</evidence>
<name>A0AAV3YNY9_9GAST</name>
<proteinExistence type="predicted"/>
<protein>
    <submittedName>
        <fullName evidence="1">Uncharacterized protein</fullName>
    </submittedName>
</protein>
<dbReference type="EMBL" id="BLXT01001278">
    <property type="protein sequence ID" value="GFN84057.1"/>
    <property type="molecule type" value="Genomic_DNA"/>
</dbReference>
<dbReference type="Proteomes" id="UP000735302">
    <property type="component" value="Unassembled WGS sequence"/>
</dbReference>
<organism evidence="1 2">
    <name type="scientific">Plakobranchus ocellatus</name>
    <dbReference type="NCBI Taxonomy" id="259542"/>
    <lineage>
        <taxon>Eukaryota</taxon>
        <taxon>Metazoa</taxon>
        <taxon>Spiralia</taxon>
        <taxon>Lophotrochozoa</taxon>
        <taxon>Mollusca</taxon>
        <taxon>Gastropoda</taxon>
        <taxon>Heterobranchia</taxon>
        <taxon>Euthyneura</taxon>
        <taxon>Panpulmonata</taxon>
        <taxon>Sacoglossa</taxon>
        <taxon>Placobranchoidea</taxon>
        <taxon>Plakobranchidae</taxon>
        <taxon>Plakobranchus</taxon>
    </lineage>
</organism>
<sequence length="91" mass="9932">MPKDRATNFREIKKTDIETKKHWRLICSGPDKAIILLIGIVSFGTELLPPVYSICLPASGTIVIFPLKSVAQDVQPGLGNDVNLGDRSEAL</sequence>